<dbReference type="InterPro" id="IPR013085">
    <property type="entry name" value="U1-CZ_Znf_C2H2"/>
</dbReference>
<evidence type="ECO:0000256" key="5">
    <source>
        <dbReference type="ARBA" id="ARBA00023242"/>
    </source>
</evidence>
<dbReference type="AlphaFoldDB" id="A0A0L0CFB0"/>
<keyword evidence="4" id="KW-0862">Zinc</keyword>
<gene>
    <name evidence="7" type="ORF">FF38_06652</name>
</gene>
<dbReference type="PANTHER" id="PTHR16465:SF0">
    <property type="entry name" value="ZINC FINGER MATRIN-TYPE PROTEIN 5"/>
    <property type="match status" value="1"/>
</dbReference>
<comment type="caution">
    <text evidence="7">The sequence shown here is derived from an EMBL/GenBank/DDBJ whole genome shotgun (WGS) entry which is preliminary data.</text>
</comment>
<dbReference type="SUPFAM" id="SSF57667">
    <property type="entry name" value="beta-beta-alpha zinc fingers"/>
    <property type="match status" value="1"/>
</dbReference>
<keyword evidence="8" id="KW-1185">Reference proteome</keyword>
<dbReference type="Proteomes" id="UP000037069">
    <property type="component" value="Unassembled WGS sequence"/>
</dbReference>
<dbReference type="OMA" id="DYCCCFM"/>
<evidence type="ECO:0000256" key="3">
    <source>
        <dbReference type="ARBA" id="ARBA00022771"/>
    </source>
</evidence>
<dbReference type="Pfam" id="PF06220">
    <property type="entry name" value="zf-U1"/>
    <property type="match status" value="1"/>
</dbReference>
<dbReference type="PANTHER" id="PTHR16465">
    <property type="entry name" value="NUCLEASE-RELATED"/>
    <property type="match status" value="1"/>
</dbReference>
<evidence type="ECO:0000256" key="4">
    <source>
        <dbReference type="ARBA" id="ARBA00022833"/>
    </source>
</evidence>
<reference evidence="7 8" key="1">
    <citation type="journal article" date="2015" name="Nat. Commun.">
        <title>Lucilia cuprina genome unlocks parasitic fly biology to underpin future interventions.</title>
        <authorList>
            <person name="Anstead C.A."/>
            <person name="Korhonen P.K."/>
            <person name="Young N.D."/>
            <person name="Hall R.S."/>
            <person name="Jex A.R."/>
            <person name="Murali S.C."/>
            <person name="Hughes D.S."/>
            <person name="Lee S.F."/>
            <person name="Perry T."/>
            <person name="Stroehlein A.J."/>
            <person name="Ansell B.R."/>
            <person name="Breugelmans B."/>
            <person name="Hofmann A."/>
            <person name="Qu J."/>
            <person name="Dugan S."/>
            <person name="Lee S.L."/>
            <person name="Chao H."/>
            <person name="Dinh H."/>
            <person name="Han Y."/>
            <person name="Doddapaneni H.V."/>
            <person name="Worley K.C."/>
            <person name="Muzny D.M."/>
            <person name="Ioannidis P."/>
            <person name="Waterhouse R.M."/>
            <person name="Zdobnov E.M."/>
            <person name="James P.J."/>
            <person name="Bagnall N.H."/>
            <person name="Kotze A.C."/>
            <person name="Gibbs R.A."/>
            <person name="Richards S."/>
            <person name="Batterham P."/>
            <person name="Gasser R.B."/>
        </authorList>
    </citation>
    <scope>NUCLEOTIDE SEQUENCE [LARGE SCALE GENOMIC DNA]</scope>
    <source>
        <strain evidence="7 8">LS</strain>
        <tissue evidence="7">Full body</tissue>
    </source>
</reference>
<keyword evidence="2" id="KW-0479">Metal-binding</keyword>
<keyword evidence="5" id="KW-0539">Nucleus</keyword>
<dbReference type="Gene3D" id="3.30.160.60">
    <property type="entry name" value="Classic Zinc Finger"/>
    <property type="match status" value="1"/>
</dbReference>
<dbReference type="PROSITE" id="PS50171">
    <property type="entry name" value="ZF_MATRIN"/>
    <property type="match status" value="1"/>
</dbReference>
<comment type="subcellular location">
    <subcellularLocation>
        <location evidence="1">Nucleus</location>
    </subcellularLocation>
</comment>
<evidence type="ECO:0000256" key="2">
    <source>
        <dbReference type="ARBA" id="ARBA00022723"/>
    </source>
</evidence>
<dbReference type="InterPro" id="IPR000690">
    <property type="entry name" value="Matrin/U1-C_Znf_C2H2"/>
</dbReference>
<proteinExistence type="predicted"/>
<evidence type="ECO:0000256" key="1">
    <source>
        <dbReference type="ARBA" id="ARBA00004123"/>
    </source>
</evidence>
<dbReference type="GO" id="GO:0008270">
    <property type="term" value="F:zinc ion binding"/>
    <property type="evidence" value="ECO:0007669"/>
    <property type="project" value="UniProtKB-KW"/>
</dbReference>
<organism evidence="7 8">
    <name type="scientific">Lucilia cuprina</name>
    <name type="common">Green bottle fly</name>
    <name type="synonym">Australian sheep blowfly</name>
    <dbReference type="NCBI Taxonomy" id="7375"/>
    <lineage>
        <taxon>Eukaryota</taxon>
        <taxon>Metazoa</taxon>
        <taxon>Ecdysozoa</taxon>
        <taxon>Arthropoda</taxon>
        <taxon>Hexapoda</taxon>
        <taxon>Insecta</taxon>
        <taxon>Pterygota</taxon>
        <taxon>Neoptera</taxon>
        <taxon>Endopterygota</taxon>
        <taxon>Diptera</taxon>
        <taxon>Brachycera</taxon>
        <taxon>Muscomorpha</taxon>
        <taxon>Oestroidea</taxon>
        <taxon>Calliphoridae</taxon>
        <taxon>Luciliinae</taxon>
        <taxon>Lucilia</taxon>
    </lineage>
</organism>
<evidence type="ECO:0000313" key="8">
    <source>
        <dbReference type="Proteomes" id="UP000037069"/>
    </source>
</evidence>
<evidence type="ECO:0000313" key="7">
    <source>
        <dbReference type="EMBL" id="KNC31103.1"/>
    </source>
</evidence>
<protein>
    <recommendedName>
        <fullName evidence="6">Matrin-type domain-containing protein</fullName>
    </recommendedName>
</protein>
<dbReference type="InterPro" id="IPR036236">
    <property type="entry name" value="Znf_C2H2_sf"/>
</dbReference>
<dbReference type="GO" id="GO:0003676">
    <property type="term" value="F:nucleic acid binding"/>
    <property type="evidence" value="ECO:0007669"/>
    <property type="project" value="InterPro"/>
</dbReference>
<accession>A0A0L0CFB0</accession>
<name>A0A0L0CFB0_LUCCU</name>
<feature type="domain" description="Matrin-type" evidence="6">
    <location>
        <begin position="6"/>
        <end position="32"/>
    </location>
</feature>
<dbReference type="STRING" id="7375.A0A0L0CFB0"/>
<dbReference type="EMBL" id="JRES01000441">
    <property type="protein sequence ID" value="KNC31103.1"/>
    <property type="molecule type" value="Genomic_DNA"/>
</dbReference>
<keyword evidence="3" id="KW-0863">Zinc-finger</keyword>
<dbReference type="OrthoDB" id="2417221at2759"/>
<evidence type="ECO:0000259" key="6">
    <source>
        <dbReference type="PROSITE" id="PS50171"/>
    </source>
</evidence>
<sequence>MGGKSYFCDYCRCYMKNDKNVRKTHNEGLAHKIIKTSIMRKYEDPRKIYEEEIVKQPCTRYFKSYCKYDLYCQYTHFNETQLKQLKDMIENKITANDSRGHTTNKSKRSLTTKQTTKFPWQNSITKRKQKLLPSKLPASLRPLSIKKLLKLDVCNNNKWG</sequence>
<dbReference type="GO" id="GO:0005689">
    <property type="term" value="C:U12-type spliceosomal complex"/>
    <property type="evidence" value="ECO:0007669"/>
    <property type="project" value="TreeGrafter"/>
</dbReference>